<evidence type="ECO:0000313" key="3">
    <source>
        <dbReference type="EMBL" id="SDD60106.1"/>
    </source>
</evidence>
<dbReference type="SUPFAM" id="SSF56176">
    <property type="entry name" value="FAD-binding/transporter-associated domain-like"/>
    <property type="match status" value="1"/>
</dbReference>
<dbReference type="InterPro" id="IPR036318">
    <property type="entry name" value="FAD-bd_PCMH-like_sf"/>
</dbReference>
<evidence type="ECO:0000259" key="2">
    <source>
        <dbReference type="PROSITE" id="PS51387"/>
    </source>
</evidence>
<dbReference type="Gene3D" id="3.30.465.10">
    <property type="match status" value="1"/>
</dbReference>
<reference evidence="3 4" key="1">
    <citation type="submission" date="2016-10" db="EMBL/GenBank/DDBJ databases">
        <authorList>
            <person name="de Groot N.N."/>
        </authorList>
    </citation>
    <scope>NUCLEOTIDE SEQUENCE [LARGE SCALE GENOMIC DNA]</scope>
    <source>
        <strain evidence="3 4">CGMCC 4.5506</strain>
    </source>
</reference>
<proteinExistence type="predicted"/>
<dbReference type="GO" id="GO:0071949">
    <property type="term" value="F:FAD binding"/>
    <property type="evidence" value="ECO:0007669"/>
    <property type="project" value="InterPro"/>
</dbReference>
<dbReference type="EMBL" id="FMZE01000010">
    <property type="protein sequence ID" value="SDD60106.1"/>
    <property type="molecule type" value="Genomic_DNA"/>
</dbReference>
<feature type="region of interest" description="Disordered" evidence="1">
    <location>
        <begin position="211"/>
        <end position="294"/>
    </location>
</feature>
<sequence>MPGPLGEELAALLPGATVVLDRDVLGAHATDRATFCPHGTPAALVRTACREDVVAVMEFAALKRVPVVPQGARSGVAGGANAVDGAILLDLTPMNRILDIDPVELTAKVEPGVLNAELSRAVAREGLYYPPDPSSTEFSTIGGNIATNAGGLCCVKYGVTADYVRGLSVVLADGRVLDTGTATAKGVAGYDLTRLFTGSEGTLGVITQATLSLRTQPPPPLRRRPSRSSPRSAQPAPPSGVSSPSRARRRCWNSSTGHRSTSSEATGNSGFPTTPRRCFSFNTTTTTTRTAPTR</sequence>
<dbReference type="Pfam" id="PF01565">
    <property type="entry name" value="FAD_binding_4"/>
    <property type="match status" value="1"/>
</dbReference>
<organism evidence="3 4">
    <name type="scientific">Prauserella marina</name>
    <dbReference type="NCBI Taxonomy" id="530584"/>
    <lineage>
        <taxon>Bacteria</taxon>
        <taxon>Bacillati</taxon>
        <taxon>Actinomycetota</taxon>
        <taxon>Actinomycetes</taxon>
        <taxon>Pseudonocardiales</taxon>
        <taxon>Pseudonocardiaceae</taxon>
        <taxon>Prauserella</taxon>
    </lineage>
</organism>
<evidence type="ECO:0000256" key="1">
    <source>
        <dbReference type="SAM" id="MobiDB-lite"/>
    </source>
</evidence>
<evidence type="ECO:0000313" key="4">
    <source>
        <dbReference type="Proteomes" id="UP000199494"/>
    </source>
</evidence>
<protein>
    <submittedName>
        <fullName evidence="3">Glycolate oxidase</fullName>
    </submittedName>
</protein>
<name>A0A1G6W502_9PSEU</name>
<dbReference type="PANTHER" id="PTHR42934">
    <property type="entry name" value="GLYCOLATE OXIDASE SUBUNIT GLCD"/>
    <property type="match status" value="1"/>
</dbReference>
<dbReference type="PANTHER" id="PTHR42934:SF2">
    <property type="entry name" value="GLYCOLATE OXIDASE SUBUNIT GLCD"/>
    <property type="match status" value="1"/>
</dbReference>
<keyword evidence="4" id="KW-1185">Reference proteome</keyword>
<accession>A0A1G6W502</accession>
<dbReference type="Proteomes" id="UP000199494">
    <property type="component" value="Unassembled WGS sequence"/>
</dbReference>
<gene>
    <name evidence="3" type="ORF">SAMN05421630_110147</name>
</gene>
<feature type="compositionally biased region" description="Polar residues" evidence="1">
    <location>
        <begin position="252"/>
        <end position="272"/>
    </location>
</feature>
<dbReference type="InterPro" id="IPR006094">
    <property type="entry name" value="Oxid_FAD_bind_N"/>
</dbReference>
<dbReference type="PROSITE" id="PS51387">
    <property type="entry name" value="FAD_PCMH"/>
    <property type="match status" value="1"/>
</dbReference>
<dbReference type="STRING" id="530584.SAMN05421630_110147"/>
<feature type="domain" description="FAD-binding PCMH-type" evidence="2">
    <location>
        <begin position="37"/>
        <end position="216"/>
    </location>
</feature>
<dbReference type="InterPro" id="IPR051914">
    <property type="entry name" value="FAD-linked_OxidoTrans_Type4"/>
</dbReference>
<dbReference type="InterPro" id="IPR016169">
    <property type="entry name" value="FAD-bd_PCMH_sub2"/>
</dbReference>
<feature type="compositionally biased region" description="Low complexity" evidence="1">
    <location>
        <begin position="283"/>
        <end position="294"/>
    </location>
</feature>
<dbReference type="InterPro" id="IPR016166">
    <property type="entry name" value="FAD-bd_PCMH"/>
</dbReference>
<dbReference type="AlphaFoldDB" id="A0A1G6W502"/>